<dbReference type="InterPro" id="IPR022629">
    <property type="entry name" value="S-AdoMet_synt_central"/>
</dbReference>
<evidence type="ECO:0000256" key="4">
    <source>
        <dbReference type="ARBA" id="ARBA00022679"/>
    </source>
</evidence>
<dbReference type="PANTHER" id="PTHR11964">
    <property type="entry name" value="S-ADENOSYLMETHIONINE SYNTHETASE"/>
    <property type="match status" value="1"/>
</dbReference>
<dbReference type="PROSITE" id="PS00377">
    <property type="entry name" value="ADOMET_SYNTHASE_2"/>
    <property type="match status" value="1"/>
</dbReference>
<dbReference type="PATRIC" id="fig|1684.4.peg.1139"/>
<dbReference type="EC" id="2.5.1.6" evidence="10"/>
<feature type="domain" description="S-adenosylmethionine synthetase N-terminal" evidence="13">
    <location>
        <begin position="6"/>
        <end position="101"/>
    </location>
</feature>
<accession>A0A0F4KUQ6</accession>
<feature type="region of interest" description="Flexible loop" evidence="10">
    <location>
        <begin position="100"/>
        <end position="110"/>
    </location>
</feature>
<feature type="binding site" description="in other chain" evidence="10">
    <location>
        <position position="100"/>
    </location>
    <ligand>
        <name>L-methionine</name>
        <dbReference type="ChEBI" id="CHEBI:57844"/>
        <note>ligand shared between two neighboring subunits</note>
    </ligand>
</feature>
<feature type="binding site" evidence="10">
    <location>
        <position position="44"/>
    </location>
    <ligand>
        <name>K(+)</name>
        <dbReference type="ChEBI" id="CHEBI:29103"/>
    </ligand>
</feature>
<name>A0A0F4KUQ6_9BIFI</name>
<evidence type="ECO:0000313" key="17">
    <source>
        <dbReference type="Proteomes" id="UP000033648"/>
    </source>
</evidence>
<evidence type="ECO:0000256" key="10">
    <source>
        <dbReference type="HAMAP-Rule" id="MF_00086"/>
    </source>
</evidence>
<evidence type="ECO:0000259" key="13">
    <source>
        <dbReference type="Pfam" id="PF00438"/>
    </source>
</evidence>
<comment type="cofactor">
    <cofactor evidence="10">
        <name>K(+)</name>
        <dbReference type="ChEBI" id="CHEBI:29103"/>
    </cofactor>
    <text evidence="10">Binds 1 potassium ion per subunit.</text>
</comment>
<reference evidence="16 17" key="1">
    <citation type="submission" date="2014-12" db="EMBL/GenBank/DDBJ databases">
        <title>Comparative genomics of the lactic acid bacteria isolated from the honey bee gut.</title>
        <authorList>
            <person name="Ellegaard K.M."/>
            <person name="Tamarit D."/>
            <person name="Javelind E."/>
            <person name="Olofsson T."/>
            <person name="Andersson S.G."/>
            <person name="Vasquez A."/>
        </authorList>
    </citation>
    <scope>NUCLEOTIDE SEQUENCE [LARGE SCALE GENOMIC DNA]</scope>
    <source>
        <strain evidence="16 17">Bin2</strain>
    </source>
</reference>
<dbReference type="InterPro" id="IPR022628">
    <property type="entry name" value="S-AdoMet_synt_N"/>
</dbReference>
<gene>
    <name evidence="10 16" type="primary">metK</name>
    <name evidence="16" type="ORF">JF69_10510</name>
</gene>
<keyword evidence="4 10" id="KW-0808">Transferase</keyword>
<comment type="catalytic activity">
    <reaction evidence="10">
        <text>L-methionine + ATP + H2O = S-adenosyl-L-methionine + phosphate + diphosphate</text>
        <dbReference type="Rhea" id="RHEA:21080"/>
        <dbReference type="ChEBI" id="CHEBI:15377"/>
        <dbReference type="ChEBI" id="CHEBI:30616"/>
        <dbReference type="ChEBI" id="CHEBI:33019"/>
        <dbReference type="ChEBI" id="CHEBI:43474"/>
        <dbReference type="ChEBI" id="CHEBI:57844"/>
        <dbReference type="ChEBI" id="CHEBI:59789"/>
        <dbReference type="EC" id="2.5.1.6"/>
    </reaction>
</comment>
<feature type="binding site" evidence="10">
    <location>
        <position position="257"/>
    </location>
    <ligand>
        <name>ATP</name>
        <dbReference type="ChEBI" id="CHEBI:30616"/>
        <note>ligand shared between two neighboring subunits</note>
    </ligand>
</feature>
<comment type="subcellular location">
    <subcellularLocation>
        <location evidence="10 11">Cytoplasm</location>
    </subcellularLocation>
</comment>
<feature type="binding site" evidence="10">
    <location>
        <position position="18"/>
    </location>
    <ligand>
        <name>Mg(2+)</name>
        <dbReference type="ChEBI" id="CHEBI:18420"/>
    </ligand>
</feature>
<comment type="caution">
    <text evidence="10">Lacks conserved residue(s) required for the propagation of feature annotation.</text>
</comment>
<dbReference type="GO" id="GO:0005737">
    <property type="term" value="C:cytoplasm"/>
    <property type="evidence" value="ECO:0007669"/>
    <property type="project" value="UniProtKB-SubCell"/>
</dbReference>
<feature type="binding site" description="in other chain" evidence="10">
    <location>
        <begin position="263"/>
        <end position="264"/>
    </location>
    <ligand>
        <name>ATP</name>
        <dbReference type="ChEBI" id="CHEBI:30616"/>
        <note>ligand shared between two neighboring subunits</note>
    </ligand>
</feature>
<dbReference type="InterPro" id="IPR002133">
    <property type="entry name" value="S-AdoMet_synthetase"/>
</dbReference>
<evidence type="ECO:0000256" key="6">
    <source>
        <dbReference type="ARBA" id="ARBA00022741"/>
    </source>
</evidence>
<dbReference type="PIRSF" id="PIRSF000497">
    <property type="entry name" value="MAT"/>
    <property type="match status" value="1"/>
</dbReference>
<keyword evidence="10" id="KW-0963">Cytoplasm</keyword>
<dbReference type="Proteomes" id="UP000033648">
    <property type="component" value="Unassembled WGS sequence"/>
</dbReference>
<dbReference type="SUPFAM" id="SSF55973">
    <property type="entry name" value="S-adenosylmethionine synthetase"/>
    <property type="match status" value="3"/>
</dbReference>
<feature type="binding site" description="in other chain" evidence="10">
    <location>
        <begin position="177"/>
        <end position="179"/>
    </location>
    <ligand>
        <name>ATP</name>
        <dbReference type="ChEBI" id="CHEBI:30616"/>
        <note>ligand shared between two neighboring subunits</note>
    </ligand>
</feature>
<comment type="caution">
    <text evidence="16">The sequence shown here is derived from an EMBL/GenBank/DDBJ whole genome shotgun (WGS) entry which is preliminary data.</text>
</comment>
<feature type="binding site" evidence="10">
    <location>
        <position position="284"/>
    </location>
    <ligand>
        <name>ATP</name>
        <dbReference type="ChEBI" id="CHEBI:30616"/>
        <note>ligand shared between two neighboring subunits</note>
    </ligand>
</feature>
<dbReference type="FunFam" id="3.30.300.10:FF:000003">
    <property type="entry name" value="S-adenosylmethionine synthase"/>
    <property type="match status" value="1"/>
</dbReference>
<keyword evidence="6 10" id="KW-0547">Nucleotide-binding</keyword>
<comment type="subunit">
    <text evidence="10">Homotetramer; dimer of dimers.</text>
</comment>
<dbReference type="GO" id="GO:0005524">
    <property type="term" value="F:ATP binding"/>
    <property type="evidence" value="ECO:0007669"/>
    <property type="project" value="UniProtKB-UniRule"/>
</dbReference>
<dbReference type="HAMAP" id="MF_00086">
    <property type="entry name" value="S_AdoMet_synth1"/>
    <property type="match status" value="1"/>
</dbReference>
<evidence type="ECO:0000256" key="5">
    <source>
        <dbReference type="ARBA" id="ARBA00022723"/>
    </source>
</evidence>
<keyword evidence="3 10" id="KW-0554">One-carbon metabolism</keyword>
<evidence type="ECO:0000256" key="12">
    <source>
        <dbReference type="RuleBase" id="RU004462"/>
    </source>
</evidence>
<evidence type="ECO:0000313" key="16">
    <source>
        <dbReference type="EMBL" id="KJY49744.1"/>
    </source>
</evidence>
<dbReference type="RefSeq" id="WP_045924651.1">
    <property type="nucleotide sequence ID" value="NZ_CP132384.1"/>
</dbReference>
<dbReference type="InterPro" id="IPR022636">
    <property type="entry name" value="S-AdoMet_synthetase_sfam"/>
</dbReference>
<dbReference type="Pfam" id="PF02772">
    <property type="entry name" value="S-AdoMet_synt_M"/>
    <property type="match status" value="1"/>
</dbReference>
<dbReference type="GO" id="GO:0004478">
    <property type="term" value="F:methionine adenosyltransferase activity"/>
    <property type="evidence" value="ECO:0007669"/>
    <property type="project" value="UniProtKB-UniRule"/>
</dbReference>
<feature type="binding site" description="in other chain" evidence="10">
    <location>
        <position position="16"/>
    </location>
    <ligand>
        <name>ATP</name>
        <dbReference type="ChEBI" id="CHEBI:30616"/>
        <note>ligand shared between two neighboring subunits</note>
    </ligand>
</feature>
<proteinExistence type="inferred from homology"/>
<evidence type="ECO:0000256" key="2">
    <source>
        <dbReference type="ARBA" id="ARBA00009685"/>
    </source>
</evidence>
<comment type="similarity">
    <text evidence="2 10 12">Belongs to the AdoMet synthase family.</text>
</comment>
<protein>
    <recommendedName>
        <fullName evidence="10">S-adenosylmethionine synthase</fullName>
        <shortName evidence="10">AdoMet synthase</shortName>
        <ecNumber evidence="10">2.5.1.6</ecNumber>
    </recommendedName>
    <alternativeName>
        <fullName evidence="10">MAT</fullName>
    </alternativeName>
    <alternativeName>
        <fullName evidence="10">Methionine adenosyltransferase</fullName>
    </alternativeName>
</protein>
<dbReference type="GO" id="GO:0006556">
    <property type="term" value="P:S-adenosylmethionine biosynthetic process"/>
    <property type="evidence" value="ECO:0007669"/>
    <property type="project" value="UniProtKB-UniRule"/>
</dbReference>
<evidence type="ECO:0000256" key="3">
    <source>
        <dbReference type="ARBA" id="ARBA00022563"/>
    </source>
</evidence>
<dbReference type="InterPro" id="IPR022630">
    <property type="entry name" value="S-AdoMet_synt_C"/>
</dbReference>
<dbReference type="GO" id="GO:0006730">
    <property type="term" value="P:one-carbon metabolic process"/>
    <property type="evidence" value="ECO:0007669"/>
    <property type="project" value="UniProtKB-KW"/>
</dbReference>
<dbReference type="Gene3D" id="3.30.300.10">
    <property type="match status" value="3"/>
</dbReference>
<keyword evidence="9 10" id="KW-0630">Potassium</keyword>
<dbReference type="InterPro" id="IPR022631">
    <property type="entry name" value="ADOMET_SYNTHASE_CS"/>
</dbReference>
<evidence type="ECO:0000256" key="7">
    <source>
        <dbReference type="ARBA" id="ARBA00022840"/>
    </source>
</evidence>
<evidence type="ECO:0000256" key="9">
    <source>
        <dbReference type="ARBA" id="ARBA00022958"/>
    </source>
</evidence>
<dbReference type="PROSITE" id="PS00376">
    <property type="entry name" value="ADOMET_SYNTHASE_1"/>
    <property type="match status" value="1"/>
</dbReference>
<feature type="binding site" evidence="10">
    <location>
        <position position="257"/>
    </location>
    <ligand>
        <name>L-methionine</name>
        <dbReference type="ChEBI" id="CHEBI:57844"/>
        <note>ligand shared between two neighboring subunits</note>
    </ligand>
</feature>
<dbReference type="UniPathway" id="UPA00315">
    <property type="reaction ID" value="UER00080"/>
</dbReference>
<feature type="binding site" description="in other chain" evidence="10">
    <location>
        <position position="288"/>
    </location>
    <ligand>
        <name>L-methionine</name>
        <dbReference type="ChEBI" id="CHEBI:57844"/>
        <note>ligand shared between two neighboring subunits</note>
    </ligand>
</feature>
<keyword evidence="5 10" id="KW-0479">Metal-binding</keyword>
<keyword evidence="8 10" id="KW-0460">Magnesium</keyword>
<dbReference type="CDD" id="cd18079">
    <property type="entry name" value="S-AdoMet_synt"/>
    <property type="match status" value="1"/>
</dbReference>
<comment type="pathway">
    <text evidence="1 10">Amino-acid biosynthesis; S-adenosyl-L-methionine biosynthesis; S-adenosyl-L-methionine from L-methionine: step 1/1.</text>
</comment>
<dbReference type="Pfam" id="PF02773">
    <property type="entry name" value="S-AdoMet_synt_C"/>
    <property type="match status" value="1"/>
</dbReference>
<dbReference type="AlphaFoldDB" id="A0A0F4KUQ6"/>
<evidence type="ECO:0000256" key="1">
    <source>
        <dbReference type="ARBA" id="ARBA00005224"/>
    </source>
</evidence>
<evidence type="ECO:0000259" key="15">
    <source>
        <dbReference type="Pfam" id="PF02773"/>
    </source>
</evidence>
<dbReference type="OrthoDB" id="9801686at2"/>
<organism evidence="16 17">
    <name type="scientific">Bifidobacterium asteroides</name>
    <dbReference type="NCBI Taxonomy" id="1684"/>
    <lineage>
        <taxon>Bacteria</taxon>
        <taxon>Bacillati</taxon>
        <taxon>Actinomycetota</taxon>
        <taxon>Actinomycetes</taxon>
        <taxon>Bifidobacteriales</taxon>
        <taxon>Bifidobacteriaceae</taxon>
        <taxon>Bifidobacterium</taxon>
    </lineage>
</organism>
<evidence type="ECO:0000259" key="14">
    <source>
        <dbReference type="Pfam" id="PF02772"/>
    </source>
</evidence>
<evidence type="ECO:0000256" key="11">
    <source>
        <dbReference type="RuleBase" id="RU000542"/>
    </source>
</evidence>
<feature type="binding site" description="in other chain" evidence="10">
    <location>
        <position position="57"/>
    </location>
    <ligand>
        <name>L-methionine</name>
        <dbReference type="ChEBI" id="CHEBI:57844"/>
        <note>ligand shared between two neighboring subunits</note>
    </ligand>
</feature>
<comment type="cofactor">
    <cofactor evidence="10">
        <name>Mg(2+)</name>
        <dbReference type="ChEBI" id="CHEBI:18420"/>
    </cofactor>
    <text evidence="10">Binds 2 divalent ions per subunit.</text>
</comment>
<evidence type="ECO:0000256" key="8">
    <source>
        <dbReference type="ARBA" id="ARBA00022842"/>
    </source>
</evidence>
<dbReference type="FunFam" id="3.30.300.10:FF:000004">
    <property type="entry name" value="S-adenosylmethionine synthase"/>
    <property type="match status" value="1"/>
</dbReference>
<keyword evidence="7 10" id="KW-0067">ATP-binding</keyword>
<comment type="function">
    <text evidence="10">Catalyzes the formation of S-adenosylmethionine (AdoMet) from methionine and ATP. The overall synthetic reaction is composed of two sequential steps, AdoMet formation and the subsequent tripolyphosphate hydrolysis which occurs prior to release of AdoMet from the enzyme.</text>
</comment>
<dbReference type="Pfam" id="PF00438">
    <property type="entry name" value="S-AdoMet_synt_N"/>
    <property type="match status" value="1"/>
</dbReference>
<feature type="domain" description="S-adenosylmethionine synthetase C-terminal" evidence="15">
    <location>
        <begin position="251"/>
        <end position="391"/>
    </location>
</feature>
<dbReference type="EMBL" id="JWME01000011">
    <property type="protein sequence ID" value="KJY49744.1"/>
    <property type="molecule type" value="Genomic_DNA"/>
</dbReference>
<sequence length="406" mass="44168">MTERRLISAESVTEGHPDKVCDQISDAILDDLIAQDPHSHVAVETSAATGLFFVFGEVSSQGYTDIQSQVRSVLRRIGYTSSEIGLDADSCGVTVALSEQSKEINQGVERLSASQESAATREERYQSQGAGDQGVMFGYACDETDTLMPLPIYLAHQLAFRLAQVRKEGIIPHLRPDGKTQVTIEYDQDDRPRRVDTVLISTQHDPEVGHDWLQEQLMEHVITPVLDRVCGQAVEHQGYRVLVNPTGSFVLGGPAADAGLTGRKIIVDTYGGAAHHGGGAFSGKDPSKVDRSAAYAARWVAKNIVAAGLAHKVEVQVAYAIGVAEPVSVNVETYGTEQGVSREQIQEAVREVFDLRPAAIIDELDLLRPIYAKTAAYGHFGREDPDFTWEQVDKVGELKAAIGMTR</sequence>
<feature type="domain" description="S-adenosylmethionine synthetase central" evidence="14">
    <location>
        <begin position="128"/>
        <end position="249"/>
    </location>
</feature>
<dbReference type="GO" id="GO:0000287">
    <property type="term" value="F:magnesium ion binding"/>
    <property type="evidence" value="ECO:0007669"/>
    <property type="project" value="UniProtKB-UniRule"/>
</dbReference>
<feature type="binding site" evidence="10">
    <location>
        <position position="280"/>
    </location>
    <ligand>
        <name>ATP</name>
        <dbReference type="ChEBI" id="CHEBI:30616"/>
        <note>ligand shared between two neighboring subunits</note>
    </ligand>
</feature>
<dbReference type="NCBIfam" id="TIGR01034">
    <property type="entry name" value="metK"/>
    <property type="match status" value="1"/>
</dbReference>